<feature type="domain" description="Helicase C-terminal" evidence="2">
    <location>
        <begin position="99"/>
        <end position="189"/>
    </location>
</feature>
<protein>
    <recommendedName>
        <fullName evidence="7">Helicase C-terminal domain-containing protein</fullName>
    </recommendedName>
</protein>
<dbReference type="PANTHER" id="PTHR47957:SF3">
    <property type="entry name" value="ATP-DEPENDENT HELICASE HRQ1"/>
    <property type="match status" value="1"/>
</dbReference>
<dbReference type="GO" id="GO:0006289">
    <property type="term" value="P:nucleotide-excision repair"/>
    <property type="evidence" value="ECO:0007669"/>
    <property type="project" value="TreeGrafter"/>
</dbReference>
<dbReference type="Pfam" id="PF22982">
    <property type="entry name" value="WHD_HRQ1"/>
    <property type="match status" value="1"/>
</dbReference>
<feature type="region of interest" description="Disordered" evidence="1">
    <location>
        <begin position="14"/>
        <end position="83"/>
    </location>
</feature>
<dbReference type="OMA" id="ENCKHAN"/>
<dbReference type="HOGENOM" id="CLU_000809_4_1_1"/>
<dbReference type="Pfam" id="PF00271">
    <property type="entry name" value="Helicase_C"/>
    <property type="match status" value="1"/>
</dbReference>
<evidence type="ECO:0008006" key="7">
    <source>
        <dbReference type="Google" id="ProtNLM"/>
    </source>
</evidence>
<dbReference type="InterPro" id="IPR001650">
    <property type="entry name" value="Helicase_C-like"/>
</dbReference>
<evidence type="ECO:0000256" key="1">
    <source>
        <dbReference type="SAM" id="MobiDB-lite"/>
    </source>
</evidence>
<dbReference type="Gene3D" id="3.40.50.300">
    <property type="entry name" value="P-loop containing nucleotide triphosphate hydrolases"/>
    <property type="match status" value="1"/>
</dbReference>
<evidence type="ECO:0000259" key="2">
    <source>
        <dbReference type="Pfam" id="PF00271"/>
    </source>
</evidence>
<dbReference type="GO" id="GO:0005634">
    <property type="term" value="C:nucleus"/>
    <property type="evidence" value="ECO:0007669"/>
    <property type="project" value="TreeGrafter"/>
</dbReference>
<keyword evidence="6" id="KW-1185">Reference proteome</keyword>
<evidence type="ECO:0000259" key="3">
    <source>
        <dbReference type="Pfam" id="PF09369"/>
    </source>
</evidence>
<reference evidence="6" key="1">
    <citation type="journal article" date="2013" name="Nature">
        <title>Pan genome of the phytoplankton Emiliania underpins its global distribution.</title>
        <authorList>
            <person name="Read B.A."/>
            <person name="Kegel J."/>
            <person name="Klute M.J."/>
            <person name="Kuo A."/>
            <person name="Lefebvre S.C."/>
            <person name="Maumus F."/>
            <person name="Mayer C."/>
            <person name="Miller J."/>
            <person name="Monier A."/>
            <person name="Salamov A."/>
            <person name="Young J."/>
            <person name="Aguilar M."/>
            <person name="Claverie J.M."/>
            <person name="Frickenhaus S."/>
            <person name="Gonzalez K."/>
            <person name="Herman E.K."/>
            <person name="Lin Y.C."/>
            <person name="Napier J."/>
            <person name="Ogata H."/>
            <person name="Sarno A.F."/>
            <person name="Shmutz J."/>
            <person name="Schroeder D."/>
            <person name="de Vargas C."/>
            <person name="Verret F."/>
            <person name="von Dassow P."/>
            <person name="Valentin K."/>
            <person name="Van de Peer Y."/>
            <person name="Wheeler G."/>
            <person name="Dacks J.B."/>
            <person name="Delwiche C.F."/>
            <person name="Dyhrman S.T."/>
            <person name="Glockner G."/>
            <person name="John U."/>
            <person name="Richards T."/>
            <person name="Worden A.Z."/>
            <person name="Zhang X."/>
            <person name="Grigoriev I.V."/>
            <person name="Allen A.E."/>
            <person name="Bidle K."/>
            <person name="Borodovsky M."/>
            <person name="Bowler C."/>
            <person name="Brownlee C."/>
            <person name="Cock J.M."/>
            <person name="Elias M."/>
            <person name="Gladyshev V.N."/>
            <person name="Groth M."/>
            <person name="Guda C."/>
            <person name="Hadaegh A."/>
            <person name="Iglesias-Rodriguez M.D."/>
            <person name="Jenkins J."/>
            <person name="Jones B.M."/>
            <person name="Lawson T."/>
            <person name="Leese F."/>
            <person name="Lindquist E."/>
            <person name="Lobanov A."/>
            <person name="Lomsadze A."/>
            <person name="Malik S.B."/>
            <person name="Marsh M.E."/>
            <person name="Mackinder L."/>
            <person name="Mock T."/>
            <person name="Mueller-Roeber B."/>
            <person name="Pagarete A."/>
            <person name="Parker M."/>
            <person name="Probert I."/>
            <person name="Quesneville H."/>
            <person name="Raines C."/>
            <person name="Rensing S.A."/>
            <person name="Riano-Pachon D.M."/>
            <person name="Richier S."/>
            <person name="Rokitta S."/>
            <person name="Shiraiwa Y."/>
            <person name="Soanes D.M."/>
            <person name="van der Giezen M."/>
            <person name="Wahlund T.M."/>
            <person name="Williams B."/>
            <person name="Wilson W."/>
            <person name="Wolfe G."/>
            <person name="Wurch L.L."/>
        </authorList>
    </citation>
    <scope>NUCLEOTIDE SEQUENCE</scope>
</reference>
<dbReference type="CDD" id="cd18797">
    <property type="entry name" value="SF2_C_Hrq"/>
    <property type="match status" value="1"/>
</dbReference>
<dbReference type="KEGG" id="ehx:EMIHUDRAFT_453577"/>
<dbReference type="Proteomes" id="UP000013827">
    <property type="component" value="Unassembled WGS sequence"/>
</dbReference>
<feature type="domain" description="MrfA-like Zn-binding" evidence="3">
    <location>
        <begin position="496"/>
        <end position="576"/>
    </location>
</feature>
<dbReference type="AlphaFoldDB" id="A0A0D3I3X9"/>
<dbReference type="PANTHER" id="PTHR47957">
    <property type="entry name" value="ATP-DEPENDENT HELICASE HRQ1"/>
    <property type="match status" value="1"/>
</dbReference>
<dbReference type="EnsemblProtists" id="EOD05964">
    <property type="protein sequence ID" value="EOD05964"/>
    <property type="gene ID" value="EMIHUDRAFT_453577"/>
</dbReference>
<dbReference type="GeneID" id="17252078"/>
<dbReference type="eggNOG" id="KOG4150">
    <property type="taxonomic scope" value="Eukaryota"/>
</dbReference>
<evidence type="ECO:0000313" key="6">
    <source>
        <dbReference type="Proteomes" id="UP000013827"/>
    </source>
</evidence>
<dbReference type="RefSeq" id="XP_005758393.1">
    <property type="nucleotide sequence ID" value="XM_005758336.1"/>
</dbReference>
<organism evidence="5 6">
    <name type="scientific">Emiliania huxleyi (strain CCMP1516)</name>
    <dbReference type="NCBI Taxonomy" id="280463"/>
    <lineage>
        <taxon>Eukaryota</taxon>
        <taxon>Haptista</taxon>
        <taxon>Haptophyta</taxon>
        <taxon>Prymnesiophyceae</taxon>
        <taxon>Isochrysidales</taxon>
        <taxon>Noelaerhabdaceae</taxon>
        <taxon>Emiliania</taxon>
    </lineage>
</organism>
<dbReference type="PaxDb" id="2903-EOD05964"/>
<dbReference type="InterPro" id="IPR027417">
    <property type="entry name" value="P-loop_NTPase"/>
</dbReference>
<name>A0A0D3I3X9_EMIH1</name>
<sequence length="634" mass="68352">MSIRQLVLWNPPLSAQPTCIPEGKGVPQPEDEQPEGGRGPSQPRRGRGAEGGGGGESVCAYNEGRRGASEGGGGGEGRRDGHRMSPNIEGAVLFAELVRAGLKTICFCSVRKICELVLSYAQQHLRASDERLAGSITAYRGGLNATDRRRIERQLYDGTVRGVTATSTLELGVDIAALDAIVMVGFPGSWVVRHPARVLSMPLEAAVVDIDNHHILGMHLLCAAAEEPLSAAAGDRELFGERRYDEALKALAAAERVIPIAENPGSWRAHPLVEGPAQGVNIRAIEPDLVRVVHRFRRRRSQPRIAEAIAGGGGGAEAAGEEEGEETIDEVERWRVYYEYFEGAVFLNQGRKFVVTSLDLGAGVALVAPTDVRYYTAACDSTSILVQQRLPLPAAPLAAKPDGAAAGTSAGGCEALFGRVRVRLAVRAYLKIWQTTGEAFEEVPLALPPKEYDTRACWIDLQPDAWPRRRRLVLTDRPSRKWEELAIDLEAGLHAAAHALLAVTPLRLSCKPADLGCECEAFKERKLRSKRLLLFDRCVGGIGLTERVATAMPELLRSALELMTSCDCDDGCWLCVHSSVCTEYNACTSKKAAIAAEPRAPPPGSSEEAPSMLGRSIGIFRSMAMSQSRSRGGT</sequence>
<reference evidence="5" key="2">
    <citation type="submission" date="2024-10" db="UniProtKB">
        <authorList>
            <consortium name="EnsemblProtists"/>
        </authorList>
    </citation>
    <scope>IDENTIFICATION</scope>
</reference>
<dbReference type="Pfam" id="PF09369">
    <property type="entry name" value="MZB"/>
    <property type="match status" value="1"/>
</dbReference>
<evidence type="ECO:0000259" key="4">
    <source>
        <dbReference type="Pfam" id="PF22982"/>
    </source>
</evidence>
<dbReference type="GO" id="GO:0043138">
    <property type="term" value="F:3'-5' DNA helicase activity"/>
    <property type="evidence" value="ECO:0007669"/>
    <property type="project" value="TreeGrafter"/>
</dbReference>
<dbReference type="SUPFAM" id="SSF52540">
    <property type="entry name" value="P-loop containing nucleoside triphosphate hydrolases"/>
    <property type="match status" value="1"/>
</dbReference>
<accession>A0A0D3I3X9</accession>
<dbReference type="InterPro" id="IPR018973">
    <property type="entry name" value="MZB"/>
</dbReference>
<dbReference type="InterPro" id="IPR055227">
    <property type="entry name" value="HRQ1_WHD"/>
</dbReference>
<feature type="domain" description="ATP-dependent helicase HRQ1 winged helix" evidence="4">
    <location>
        <begin position="208"/>
        <end position="285"/>
    </location>
</feature>
<proteinExistence type="predicted"/>
<evidence type="ECO:0000313" key="5">
    <source>
        <dbReference type="EnsemblProtists" id="EOD05964"/>
    </source>
</evidence>
<dbReference type="GO" id="GO:0036297">
    <property type="term" value="P:interstrand cross-link repair"/>
    <property type="evidence" value="ECO:0007669"/>
    <property type="project" value="TreeGrafter"/>
</dbReference>